<evidence type="ECO:0008006" key="6">
    <source>
        <dbReference type="Google" id="ProtNLM"/>
    </source>
</evidence>
<dbReference type="GO" id="GO:0005509">
    <property type="term" value="F:calcium ion binding"/>
    <property type="evidence" value="ECO:0007669"/>
    <property type="project" value="InterPro"/>
</dbReference>
<dbReference type="Pfam" id="PF00353">
    <property type="entry name" value="HemolysinCabind"/>
    <property type="match status" value="4"/>
</dbReference>
<dbReference type="GO" id="GO:0005576">
    <property type="term" value="C:extracellular region"/>
    <property type="evidence" value="ECO:0007669"/>
    <property type="project" value="UniProtKB-SubCell"/>
</dbReference>
<dbReference type="STRING" id="1513793.SAMN06296036_106243"/>
<comment type="subcellular location">
    <subcellularLocation>
        <location evidence="1">Secreted</location>
    </subcellularLocation>
</comment>
<dbReference type="Proteomes" id="UP000192907">
    <property type="component" value="Unassembled WGS sequence"/>
</dbReference>
<dbReference type="InterPro" id="IPR001343">
    <property type="entry name" value="Hemolysn_Ca-bd"/>
</dbReference>
<sequence length="1523" mass="168752">MRTSFKQRWLPLLLSLSLSEALWANTSLWIYNYHSTKPDWKAMIGQASSPEAFRKTNLSLISGHLNTVNGTTGVDGESVKGVIQWERDAPIKLPSIDDFSGTLYYDSHASFLAIDEKTPQELADTFAKTLTSADGIPVLHKLRKLVFLSCDVSPEYIESFSKELRYLVNDHLPSGQQNLEIISSNYKVGLKKQFYESQGEVKTGFNVIQVGSKGLEKYVYLKDFGDSALSDTIFDRKSYDFSKKNFLGQAKAFADIKIKRAIFGDRISRLKSIASRELFSIGNDVTKISFTPQKLYLYGFRLKDRAFLDDRETYLKNLADLDLASSNDFYIDENVFSANDGQGSYTDLVKALVDHKDLGQFVAKPDQYPKSYKLPGDLPQLMDAPPSNSQELVDRYKDVLSDISTDVTIDYEGNRDRLGATDEILDRGSEQIEDFTFVRMQSQALATEIATQSIQGSIALEKDHAHIARKILEALPEGAIVDENSVHGSQSQNWIEVEGRASVSGQKRSFTVRVPKSELSFPSLTESLHTRMQEHSAGTSQAINRAIGIYGTFMGLRGAVNSLERGDIGNGAIMLSQAGHGIGELTGVNRKIYQAAARGLGKAIKPAMQVGEKWATQFLSENAGRIFGAASEELGVFAREAGLFLEDVPLVGTAFGIYNIEEDLKRHDTLGYIDAGLDTAITALSLLVPEVPELEPVVILLTVLRLGVDDFYIEISNQLKKLPPDATDLQKAEATFKGIGLATKDLWENFTLIGQIYHAIDGSKKLDRKYHDQQDFLESLKDYRNYYSVHDHSIDFLSGKLSADGGRIEFKLGEPGENSHLSYDSYNGDIVSHDLSLNADLNTIVLGLGESQNIKFKTESVKLLWFIPVDKKRMISQMDGDQRSIHGRYTGNSADNTFIAVQDLPVDQSGKQLSLSYNLDQYHYQVYGEAGDDTFILGPQNTFVEGGSGSDTYVISEHDGHIAINNCTKGDSQQDRLVLGIPLAELTSGRDGNDLIFGRYQDLNQNLTSPDQRLIARSVFADRQPVGTALVRVQSWFKNPECRHLSFQTEDGAGFDVQPNGQLQVKHLNYQKAQHSVSVDLDPRQWTQSPRWWDKVRMITGSPFDDNITGNNQDNIIMPGGIGPEGFDILTGGGGKDTYLLVANSRNLIDNHADDRKLDTIVIPFAYDDLVLEKLDFIFADSLVISASNFQLIVKNWFTDEANRHAVFISKDGVIFTGPQSDSDKSLNPIVVNRKDTDHRQNLVLSQSGLQTVRTAYGSLKNRNIIQGNGLDNTLVGGDQGNSLNGASGNDTIKGGASKDFIQGEQGNDTLTGAADRDHIDGGIGDDILFGGEGSDTLIGGKGFDAAIFAGDANSSTGVQVNLKAGHVIQEALGEADKIDGIETVFGSPFADQIFSYRGEQWLYGMDGDDTFEDSFGHKYFNGGNGTDKYRIWSKYSGIKTIENFAIDESTDYLYFNDATWEDLRFYRADDDTSIIIGVVGRPEFRLKLLHWYKGSRYQHLKIKTQDRSAVYDGELSPFGYTR</sequence>
<evidence type="ECO:0000256" key="3">
    <source>
        <dbReference type="SAM" id="SignalP"/>
    </source>
</evidence>
<dbReference type="InterPro" id="IPR018511">
    <property type="entry name" value="Hemolysin-typ_Ca-bd_CS"/>
</dbReference>
<gene>
    <name evidence="4" type="ORF">SAMN06296036_106243</name>
</gene>
<keyword evidence="3" id="KW-0732">Signal</keyword>
<dbReference type="PROSITE" id="PS00330">
    <property type="entry name" value="HEMOLYSIN_CALCIUM"/>
    <property type="match status" value="2"/>
</dbReference>
<dbReference type="InterPro" id="IPR050557">
    <property type="entry name" value="RTX_toxin/Mannuronan_C5-epim"/>
</dbReference>
<dbReference type="SUPFAM" id="SSF51120">
    <property type="entry name" value="beta-Roll"/>
    <property type="match status" value="4"/>
</dbReference>
<protein>
    <recommendedName>
        <fullName evidence="6">Ca2+-binding protein, RTX toxin-related</fullName>
    </recommendedName>
</protein>
<dbReference type="PANTHER" id="PTHR38340">
    <property type="entry name" value="S-LAYER PROTEIN"/>
    <property type="match status" value="1"/>
</dbReference>
<dbReference type="RefSeq" id="WP_132317677.1">
    <property type="nucleotide sequence ID" value="NZ_FWZT01000006.1"/>
</dbReference>
<evidence type="ECO:0000256" key="1">
    <source>
        <dbReference type="ARBA" id="ARBA00004613"/>
    </source>
</evidence>
<feature type="signal peptide" evidence="3">
    <location>
        <begin position="1"/>
        <end position="24"/>
    </location>
</feature>
<dbReference type="InterPro" id="IPR011049">
    <property type="entry name" value="Serralysin-like_metalloprot_C"/>
</dbReference>
<organism evidence="4 5">
    <name type="scientific">Pseudobacteriovorax antillogorgiicola</name>
    <dbReference type="NCBI Taxonomy" id="1513793"/>
    <lineage>
        <taxon>Bacteria</taxon>
        <taxon>Pseudomonadati</taxon>
        <taxon>Bdellovibrionota</taxon>
        <taxon>Oligoflexia</taxon>
        <taxon>Oligoflexales</taxon>
        <taxon>Pseudobacteriovoracaceae</taxon>
        <taxon>Pseudobacteriovorax</taxon>
    </lineage>
</organism>
<evidence type="ECO:0000313" key="5">
    <source>
        <dbReference type="Proteomes" id="UP000192907"/>
    </source>
</evidence>
<feature type="chain" id="PRO_5013006453" description="Ca2+-binding protein, RTX toxin-related" evidence="3">
    <location>
        <begin position="25"/>
        <end position="1523"/>
    </location>
</feature>
<name>A0A1Y6BSS0_9BACT</name>
<evidence type="ECO:0000313" key="4">
    <source>
        <dbReference type="EMBL" id="SMF19127.1"/>
    </source>
</evidence>
<reference evidence="5" key="1">
    <citation type="submission" date="2017-04" db="EMBL/GenBank/DDBJ databases">
        <authorList>
            <person name="Varghese N."/>
            <person name="Submissions S."/>
        </authorList>
    </citation>
    <scope>NUCLEOTIDE SEQUENCE [LARGE SCALE GENOMIC DNA]</scope>
    <source>
        <strain evidence="5">RKEM611</strain>
    </source>
</reference>
<dbReference type="PANTHER" id="PTHR38340:SF1">
    <property type="entry name" value="S-LAYER PROTEIN"/>
    <property type="match status" value="1"/>
</dbReference>
<keyword evidence="5" id="KW-1185">Reference proteome</keyword>
<dbReference type="EMBL" id="FWZT01000006">
    <property type="protein sequence ID" value="SMF19127.1"/>
    <property type="molecule type" value="Genomic_DNA"/>
</dbReference>
<dbReference type="OrthoDB" id="5485153at2"/>
<evidence type="ECO:0000256" key="2">
    <source>
        <dbReference type="ARBA" id="ARBA00022525"/>
    </source>
</evidence>
<dbReference type="PRINTS" id="PR00313">
    <property type="entry name" value="CABNDNGRPT"/>
</dbReference>
<proteinExistence type="predicted"/>
<keyword evidence="2" id="KW-0964">Secreted</keyword>
<dbReference type="Gene3D" id="2.150.10.10">
    <property type="entry name" value="Serralysin-like metalloprotease, C-terminal"/>
    <property type="match status" value="3"/>
</dbReference>
<accession>A0A1Y6BSS0</accession>